<name>A0A8J7K606_9GAMM</name>
<dbReference type="Pfam" id="PF00501">
    <property type="entry name" value="AMP-binding"/>
    <property type="match status" value="1"/>
</dbReference>
<dbReference type="Gene3D" id="3.30.300.30">
    <property type="match status" value="1"/>
</dbReference>
<dbReference type="CDD" id="cd05943">
    <property type="entry name" value="AACS"/>
    <property type="match status" value="1"/>
</dbReference>
<dbReference type="GO" id="GO:0006629">
    <property type="term" value="P:lipid metabolic process"/>
    <property type="evidence" value="ECO:0007669"/>
    <property type="project" value="InterPro"/>
</dbReference>
<dbReference type="EC" id="6.2.1.16" evidence="7"/>
<keyword evidence="3" id="KW-0547">Nucleotide-binding</keyword>
<dbReference type="EMBL" id="JADEYS010000009">
    <property type="protein sequence ID" value="MBE9397760.1"/>
    <property type="molecule type" value="Genomic_DNA"/>
</dbReference>
<feature type="domain" description="AMP-dependent synthetase/ligase" evidence="5">
    <location>
        <begin position="94"/>
        <end position="471"/>
    </location>
</feature>
<dbReference type="PROSITE" id="PS00455">
    <property type="entry name" value="AMP_BINDING"/>
    <property type="match status" value="1"/>
</dbReference>
<dbReference type="AlphaFoldDB" id="A0A8J7K606"/>
<comment type="similarity">
    <text evidence="1">Belongs to the ATP-dependent AMP-binding enzyme family.</text>
</comment>
<organism evidence="7 8">
    <name type="scientific">Pontibacterium sinense</name>
    <dbReference type="NCBI Taxonomy" id="2781979"/>
    <lineage>
        <taxon>Bacteria</taxon>
        <taxon>Pseudomonadati</taxon>
        <taxon>Pseudomonadota</taxon>
        <taxon>Gammaproteobacteria</taxon>
        <taxon>Oceanospirillales</taxon>
        <taxon>Oceanospirillaceae</taxon>
        <taxon>Pontibacterium</taxon>
    </lineage>
</organism>
<dbReference type="SUPFAM" id="SSF56801">
    <property type="entry name" value="Acetyl-CoA synthetase-like"/>
    <property type="match status" value="1"/>
</dbReference>
<keyword evidence="8" id="KW-1185">Reference proteome</keyword>
<dbReference type="GO" id="GO:0030729">
    <property type="term" value="F:acetoacetate-CoA ligase activity"/>
    <property type="evidence" value="ECO:0007669"/>
    <property type="project" value="UniProtKB-EC"/>
</dbReference>
<feature type="domain" description="Acetyl-coenzyme A synthetase N-terminal" evidence="6">
    <location>
        <begin position="36"/>
        <end position="92"/>
    </location>
</feature>
<dbReference type="InterPro" id="IPR045851">
    <property type="entry name" value="AMP-bd_C_sf"/>
</dbReference>
<comment type="caution">
    <text evidence="7">The sequence shown here is derived from an EMBL/GenBank/DDBJ whole genome shotgun (WGS) entry which is preliminary data.</text>
</comment>
<dbReference type="Pfam" id="PF16177">
    <property type="entry name" value="ACAS_N"/>
    <property type="match status" value="1"/>
</dbReference>
<evidence type="ECO:0000313" key="8">
    <source>
        <dbReference type="Proteomes" id="UP000640333"/>
    </source>
</evidence>
<dbReference type="InterPro" id="IPR005914">
    <property type="entry name" value="Acac_CoA_synth"/>
</dbReference>
<evidence type="ECO:0000259" key="6">
    <source>
        <dbReference type="Pfam" id="PF16177"/>
    </source>
</evidence>
<dbReference type="Proteomes" id="UP000640333">
    <property type="component" value="Unassembled WGS sequence"/>
</dbReference>
<dbReference type="Gene3D" id="3.40.50.12780">
    <property type="entry name" value="N-terminal domain of ligase-like"/>
    <property type="match status" value="1"/>
</dbReference>
<dbReference type="InterPro" id="IPR000873">
    <property type="entry name" value="AMP-dep_synth/lig_dom"/>
</dbReference>
<dbReference type="NCBIfam" id="NF002937">
    <property type="entry name" value="PRK03584.1"/>
    <property type="match status" value="1"/>
</dbReference>
<dbReference type="PANTHER" id="PTHR42921">
    <property type="entry name" value="ACETOACETYL-COA SYNTHETASE"/>
    <property type="match status" value="1"/>
</dbReference>
<sequence length="649" mass="73165">MTDPLWQPSAEQMRNCQLWQFMHQINTHHHHHLSSYGEVHRWSVKHPELFWQLVWNFSEIIASADSDHILQRERPFYKSRWFPEARLNFAENLLRYRDEHTAIVSWNEEGKHSSLTYAELFAQVAVLADALKAYGIEPGDRIAGYMPNIAETVIVMLAATSLGAVWSACSPDFGIQGTLDRFGQIQPRLIFTADGSYYNGQQTDCLHTINSVAQEIDSVEKIIVIPYLHKKPDIKHINKALLFSEFAPDRQPAAIDFLQQRFNDPLYILYSSGTTGVPKCIVHSVGGTLIQHIKEHRLHLNLNREDSFFYYTTCGWMMWNWLVSGLASGAKLVLYDGAPFAPDVEVLWKLADSEEISMMGVSAKYLSAMEKTGLSPMNDYSLTRLRVLLSTGSPLSHESFEYVYQHIKTNLMLASISGGTDIISCFALGCPIRPVYPGEIQCRGLGMEVAVFNDHGQSVTGQKGELVCTAPFPSMPIGFWDDPEQTRYHETYFSRFTNVWAHGDYAEITDHDGLIIYGRSDAVLNPGGVRIGTAEIYRQVEQLEEVMESICIGQPWNGDVRVILFVRLQADMTLDSALVEKIKGMILRHTSPHHVPDKVIQVADIPHTLSGKIVELAVKQVVMNEAVANTDALANPESLELYRNLPALQ</sequence>
<dbReference type="InterPro" id="IPR020845">
    <property type="entry name" value="AMP-binding_CS"/>
</dbReference>
<dbReference type="RefSeq" id="WP_193953308.1">
    <property type="nucleotide sequence ID" value="NZ_JADEYS010000009.1"/>
</dbReference>
<keyword evidence="4" id="KW-0067">ATP-binding</keyword>
<protein>
    <submittedName>
        <fullName evidence="7">Acetoacetate--CoA ligase</fullName>
        <ecNumber evidence="7">6.2.1.16</ecNumber>
    </submittedName>
</protein>
<evidence type="ECO:0000259" key="5">
    <source>
        <dbReference type="Pfam" id="PF00501"/>
    </source>
</evidence>
<proteinExistence type="inferred from homology"/>
<evidence type="ECO:0000256" key="2">
    <source>
        <dbReference type="ARBA" id="ARBA00022598"/>
    </source>
</evidence>
<dbReference type="InterPro" id="IPR042099">
    <property type="entry name" value="ANL_N_sf"/>
</dbReference>
<dbReference type="PANTHER" id="PTHR42921:SF1">
    <property type="entry name" value="ACETOACETYL-COA SYNTHETASE"/>
    <property type="match status" value="1"/>
</dbReference>
<dbReference type="NCBIfam" id="TIGR01217">
    <property type="entry name" value="ac_ac_CoA_syn"/>
    <property type="match status" value="1"/>
</dbReference>
<keyword evidence="2 7" id="KW-0436">Ligase</keyword>
<reference evidence="7" key="1">
    <citation type="submission" date="2020-10" db="EMBL/GenBank/DDBJ databases">
        <title>Bacterium isolated from coastal waters sediment.</title>
        <authorList>
            <person name="Chen R.-J."/>
            <person name="Lu D.-C."/>
            <person name="Zhu K.-L."/>
            <person name="Du Z.-J."/>
        </authorList>
    </citation>
    <scope>NUCLEOTIDE SEQUENCE</scope>
    <source>
        <strain evidence="7">N1Y112</strain>
    </source>
</reference>
<evidence type="ECO:0000256" key="1">
    <source>
        <dbReference type="ARBA" id="ARBA00006432"/>
    </source>
</evidence>
<evidence type="ECO:0000256" key="4">
    <source>
        <dbReference type="ARBA" id="ARBA00022840"/>
    </source>
</evidence>
<evidence type="ECO:0000256" key="3">
    <source>
        <dbReference type="ARBA" id="ARBA00022741"/>
    </source>
</evidence>
<evidence type="ECO:0000313" key="7">
    <source>
        <dbReference type="EMBL" id="MBE9397760.1"/>
    </source>
</evidence>
<gene>
    <name evidence="7" type="ORF">IOQ59_10865</name>
</gene>
<dbReference type="InterPro" id="IPR032387">
    <property type="entry name" value="ACAS_N"/>
</dbReference>
<accession>A0A8J7K606</accession>
<dbReference type="GO" id="GO:0005524">
    <property type="term" value="F:ATP binding"/>
    <property type="evidence" value="ECO:0007669"/>
    <property type="project" value="UniProtKB-KW"/>
</dbReference>